<dbReference type="EMBL" id="JYDT01000140">
    <property type="protein sequence ID" value="KRY83449.1"/>
    <property type="molecule type" value="Genomic_DNA"/>
</dbReference>
<sequence>MTVIKENQESQRWTASSLCHGHFAKQNLPMTWPRPEKRSSPIAIRGCFWPSETLSFLSRH</sequence>
<dbReference type="OrthoDB" id="10310047at2759"/>
<dbReference type="Proteomes" id="UP000054995">
    <property type="component" value="Unassembled WGS sequence"/>
</dbReference>
<evidence type="ECO:0000313" key="2">
    <source>
        <dbReference type="Proteomes" id="UP000054995"/>
    </source>
</evidence>
<evidence type="ECO:0000313" key="1">
    <source>
        <dbReference type="EMBL" id="KRY83449.1"/>
    </source>
</evidence>
<gene>
    <name evidence="1" type="ORF">T4D_3979</name>
</gene>
<reference evidence="1 2" key="1">
    <citation type="submission" date="2015-01" db="EMBL/GenBank/DDBJ databases">
        <title>Evolution of Trichinella species and genotypes.</title>
        <authorList>
            <person name="Korhonen P.K."/>
            <person name="Edoardo P."/>
            <person name="Giuseppe L.R."/>
            <person name="Gasser R.B."/>
        </authorList>
    </citation>
    <scope>NUCLEOTIDE SEQUENCE [LARGE SCALE GENOMIC DNA]</scope>
    <source>
        <strain evidence="1">ISS470</strain>
    </source>
</reference>
<accession>A0A0V1FBI7</accession>
<organism evidence="1 2">
    <name type="scientific">Trichinella pseudospiralis</name>
    <name type="common">Parasitic roundworm</name>
    <dbReference type="NCBI Taxonomy" id="6337"/>
    <lineage>
        <taxon>Eukaryota</taxon>
        <taxon>Metazoa</taxon>
        <taxon>Ecdysozoa</taxon>
        <taxon>Nematoda</taxon>
        <taxon>Enoplea</taxon>
        <taxon>Dorylaimia</taxon>
        <taxon>Trichinellida</taxon>
        <taxon>Trichinellidae</taxon>
        <taxon>Trichinella</taxon>
    </lineage>
</organism>
<dbReference type="AlphaFoldDB" id="A0A0V1FBI7"/>
<proteinExistence type="predicted"/>
<comment type="caution">
    <text evidence="1">The sequence shown here is derived from an EMBL/GenBank/DDBJ whole genome shotgun (WGS) entry which is preliminary data.</text>
</comment>
<protein>
    <submittedName>
        <fullName evidence="1">Uncharacterized protein</fullName>
    </submittedName>
</protein>
<name>A0A0V1FBI7_TRIPS</name>
<keyword evidence="2" id="KW-1185">Reference proteome</keyword>